<protein>
    <recommendedName>
        <fullName evidence="4">Prepilin-type N-terminal cleavage/methylation domain-containing protein</fullName>
    </recommendedName>
</protein>
<proteinExistence type="predicted"/>
<evidence type="ECO:0000313" key="3">
    <source>
        <dbReference type="Proteomes" id="UP000783287"/>
    </source>
</evidence>
<dbReference type="InterPro" id="IPR012902">
    <property type="entry name" value="N_methyl_site"/>
</dbReference>
<dbReference type="AlphaFoldDB" id="A0A955L4K0"/>
<dbReference type="PROSITE" id="PS00409">
    <property type="entry name" value="PROKAR_NTER_METHYL"/>
    <property type="match status" value="1"/>
</dbReference>
<name>A0A955L4K0_9BACT</name>
<dbReference type="InterPro" id="IPR011047">
    <property type="entry name" value="Quinoprotein_ADH-like_sf"/>
</dbReference>
<reference evidence="2" key="1">
    <citation type="submission" date="2020-04" db="EMBL/GenBank/DDBJ databases">
        <authorList>
            <person name="Zhang T."/>
        </authorList>
    </citation>
    <scope>NUCLEOTIDE SEQUENCE</scope>
    <source>
        <strain evidence="2">HKST-UBA14</strain>
    </source>
</reference>
<sequence>MKNINKKIKGFSLVELVVAMTFFFMVSASVIVFSIDSLRASKNNRTELKSNLYLQEAFNAILVTKNENWIDLVNNTNSGDKHMELINNKYQIVDGTETRDEITIGFVIGDVYRDVNGDIVTSGGTYDALTREIMLTANWEDLLGQPQSVSFVSYVNSWKVERWLMSTDVEFDTGTYDTTLSATDIDDGEVVLERVFFPDWCNPELTLSEYDIINQAHAKTIFATLGYAFLGTGGNSSGTTLTKISVTGVNPPSIFEEGIFDGEKVNDIFALDGDVAYMASDNNAMEVIILDTSAEPFSIIGWFDAEGSVNAESVFVKDGIGYVGQGRRLRTFDLSSNYGSRPELGEVILGWSGAEITKIFVDENNYAYSVMANDWFELSIVDASDPTTMSITSQTSVNDQAVYDMIISEDTSRAYFGTSASTYEDEFFIVDTSSKVGIRPVVSSYNTDNNVTGVAVIEQDNRAIITASDEEEYKVLDISDEANPTYCGGTQIYKGISDLDSIADQFGNVFSYIMTGDSEAELKIILGGPGGGGEDGYAYSNTGSYESPVFDSESVFTKYLYLTWHETGTAATELNIQVRTGNSADLSGETYVGPDGTSATYFTEPNGAVMPDILNNKQYVQFKADFDTTDNEFSPVLEDISIIYQN</sequence>
<evidence type="ECO:0000313" key="2">
    <source>
        <dbReference type="EMBL" id="MCA9382924.1"/>
    </source>
</evidence>
<evidence type="ECO:0008006" key="4">
    <source>
        <dbReference type="Google" id="ProtNLM"/>
    </source>
</evidence>
<organism evidence="2 3">
    <name type="scientific">Candidatus Dojkabacteria bacterium</name>
    <dbReference type="NCBI Taxonomy" id="2099670"/>
    <lineage>
        <taxon>Bacteria</taxon>
        <taxon>Candidatus Dojkabacteria</taxon>
    </lineage>
</organism>
<dbReference type="Proteomes" id="UP000783287">
    <property type="component" value="Unassembled WGS sequence"/>
</dbReference>
<keyword evidence="1" id="KW-1133">Transmembrane helix</keyword>
<dbReference type="EMBL" id="JAGQLK010000013">
    <property type="protein sequence ID" value="MCA9382924.1"/>
    <property type="molecule type" value="Genomic_DNA"/>
</dbReference>
<reference evidence="2" key="2">
    <citation type="journal article" date="2021" name="Microbiome">
        <title>Successional dynamics and alternative stable states in a saline activated sludge microbial community over 9 years.</title>
        <authorList>
            <person name="Wang Y."/>
            <person name="Ye J."/>
            <person name="Ju F."/>
            <person name="Liu L."/>
            <person name="Boyd J.A."/>
            <person name="Deng Y."/>
            <person name="Parks D.H."/>
            <person name="Jiang X."/>
            <person name="Yin X."/>
            <person name="Woodcroft B.J."/>
            <person name="Tyson G.W."/>
            <person name="Hugenholtz P."/>
            <person name="Polz M.F."/>
            <person name="Zhang T."/>
        </authorList>
    </citation>
    <scope>NUCLEOTIDE SEQUENCE</scope>
    <source>
        <strain evidence="2">HKST-UBA14</strain>
    </source>
</reference>
<dbReference type="SUPFAM" id="SSF50998">
    <property type="entry name" value="Quinoprotein alcohol dehydrogenase-like"/>
    <property type="match status" value="1"/>
</dbReference>
<gene>
    <name evidence="2" type="ORF">KC909_01025</name>
</gene>
<keyword evidence="1" id="KW-0472">Membrane</keyword>
<keyword evidence="1" id="KW-0812">Transmembrane</keyword>
<feature type="transmembrane region" description="Helical" evidence="1">
    <location>
        <begin position="12"/>
        <end position="35"/>
    </location>
</feature>
<accession>A0A955L4K0</accession>
<comment type="caution">
    <text evidence="2">The sequence shown here is derived from an EMBL/GenBank/DDBJ whole genome shotgun (WGS) entry which is preliminary data.</text>
</comment>
<evidence type="ECO:0000256" key="1">
    <source>
        <dbReference type="SAM" id="Phobius"/>
    </source>
</evidence>